<dbReference type="Gene3D" id="2.60.120.290">
    <property type="entry name" value="Spermadhesin, CUB domain"/>
    <property type="match status" value="1"/>
</dbReference>
<dbReference type="InterPro" id="IPR000859">
    <property type="entry name" value="CUB_dom"/>
</dbReference>
<evidence type="ECO:0000256" key="2">
    <source>
        <dbReference type="ARBA" id="ARBA00023157"/>
    </source>
</evidence>
<dbReference type="PROSITE" id="PS01180">
    <property type="entry name" value="CUB"/>
    <property type="match status" value="1"/>
</dbReference>
<gene>
    <name evidence="5" type="ORF">NDU88_008269</name>
</gene>
<evidence type="ECO:0000313" key="5">
    <source>
        <dbReference type="EMBL" id="KAJ1183098.1"/>
    </source>
</evidence>
<sequence length="96" mass="10556">MVDKSVEFLADLRLPGLSEEVSLHIGPVLLESSQRCAYDYVSVREEPMMASVQERRLCGKAPGQTFTSSANSLRVHFRSDESVQAGGFLASYSLSE</sequence>
<keyword evidence="6" id="KW-1185">Reference proteome</keyword>
<dbReference type="CDD" id="cd00041">
    <property type="entry name" value="CUB"/>
    <property type="match status" value="1"/>
</dbReference>
<reference evidence="5" key="1">
    <citation type="journal article" date="2022" name="bioRxiv">
        <title>Sequencing and chromosome-scale assembly of the giantPleurodeles waltlgenome.</title>
        <authorList>
            <person name="Brown T."/>
            <person name="Elewa A."/>
            <person name="Iarovenko S."/>
            <person name="Subramanian E."/>
            <person name="Araus A.J."/>
            <person name="Petzold A."/>
            <person name="Susuki M."/>
            <person name="Suzuki K.-i.T."/>
            <person name="Hayashi T."/>
            <person name="Toyoda A."/>
            <person name="Oliveira C."/>
            <person name="Osipova E."/>
            <person name="Leigh N.D."/>
            <person name="Simon A."/>
            <person name="Yun M.H."/>
        </authorList>
    </citation>
    <scope>NUCLEOTIDE SEQUENCE</scope>
    <source>
        <strain evidence="5">20211129_DDA</strain>
        <tissue evidence="5">Liver</tissue>
    </source>
</reference>
<dbReference type="EMBL" id="JANPWB010000006">
    <property type="protein sequence ID" value="KAJ1183098.1"/>
    <property type="molecule type" value="Genomic_DNA"/>
</dbReference>
<comment type="caution">
    <text evidence="5">The sequence shown here is derived from an EMBL/GenBank/DDBJ whole genome shotgun (WGS) entry which is preliminary data.</text>
</comment>
<name>A0AAV7U5L8_PLEWA</name>
<proteinExistence type="predicted"/>
<dbReference type="AlphaFoldDB" id="A0AAV7U5L8"/>
<dbReference type="InterPro" id="IPR035914">
    <property type="entry name" value="Sperma_CUB_dom_sf"/>
</dbReference>
<evidence type="ECO:0000256" key="1">
    <source>
        <dbReference type="ARBA" id="ARBA00022737"/>
    </source>
</evidence>
<dbReference type="SMART" id="SM00042">
    <property type="entry name" value="CUB"/>
    <property type="match status" value="1"/>
</dbReference>
<accession>A0AAV7U5L8</accession>
<protein>
    <recommendedName>
        <fullName evidence="4">CUB domain-containing protein</fullName>
    </recommendedName>
</protein>
<feature type="domain" description="CUB" evidence="4">
    <location>
        <begin position="15"/>
        <end position="95"/>
    </location>
</feature>
<dbReference type="Proteomes" id="UP001066276">
    <property type="component" value="Chromosome 3_2"/>
</dbReference>
<dbReference type="PANTHER" id="PTHR24251">
    <property type="entry name" value="OVOCHYMASE-RELATED"/>
    <property type="match status" value="1"/>
</dbReference>
<keyword evidence="1" id="KW-0677">Repeat</keyword>
<organism evidence="5 6">
    <name type="scientific">Pleurodeles waltl</name>
    <name type="common">Iberian ribbed newt</name>
    <dbReference type="NCBI Taxonomy" id="8319"/>
    <lineage>
        <taxon>Eukaryota</taxon>
        <taxon>Metazoa</taxon>
        <taxon>Chordata</taxon>
        <taxon>Craniata</taxon>
        <taxon>Vertebrata</taxon>
        <taxon>Euteleostomi</taxon>
        <taxon>Amphibia</taxon>
        <taxon>Batrachia</taxon>
        <taxon>Caudata</taxon>
        <taxon>Salamandroidea</taxon>
        <taxon>Salamandridae</taxon>
        <taxon>Pleurodelinae</taxon>
        <taxon>Pleurodeles</taxon>
    </lineage>
</organism>
<dbReference type="SUPFAM" id="SSF49854">
    <property type="entry name" value="Spermadhesin, CUB domain"/>
    <property type="match status" value="1"/>
</dbReference>
<evidence type="ECO:0000313" key="6">
    <source>
        <dbReference type="Proteomes" id="UP001066276"/>
    </source>
</evidence>
<keyword evidence="2" id="KW-1015">Disulfide bond</keyword>
<dbReference type="Pfam" id="PF00431">
    <property type="entry name" value="CUB"/>
    <property type="match status" value="1"/>
</dbReference>
<evidence type="ECO:0000259" key="4">
    <source>
        <dbReference type="PROSITE" id="PS01180"/>
    </source>
</evidence>
<evidence type="ECO:0000256" key="3">
    <source>
        <dbReference type="PROSITE-ProRule" id="PRU00059"/>
    </source>
</evidence>
<comment type="caution">
    <text evidence="3">Lacks conserved residue(s) required for the propagation of feature annotation.</text>
</comment>